<name>A0AAV4NXT0_CAEEX</name>
<proteinExistence type="predicted"/>
<keyword evidence="2" id="KW-1185">Reference proteome</keyword>
<protein>
    <submittedName>
        <fullName evidence="1">Uncharacterized protein</fullName>
    </submittedName>
</protein>
<gene>
    <name evidence="1" type="ORF">CEXT_202011</name>
</gene>
<sequence>MSPISFILREKHAKMAGFKIKLLFRGRIPPSFLKDRKVERNCMWSSFCEEKRATLKFFFAFLYPLRLILSKSSALREIVSPPHLRLRFVALTK</sequence>
<comment type="caution">
    <text evidence="1">The sequence shown here is derived from an EMBL/GenBank/DDBJ whole genome shotgun (WGS) entry which is preliminary data.</text>
</comment>
<evidence type="ECO:0000313" key="1">
    <source>
        <dbReference type="EMBL" id="GIX89752.1"/>
    </source>
</evidence>
<dbReference type="AlphaFoldDB" id="A0AAV4NXT0"/>
<reference evidence="1 2" key="1">
    <citation type="submission" date="2021-06" db="EMBL/GenBank/DDBJ databases">
        <title>Caerostris extrusa draft genome.</title>
        <authorList>
            <person name="Kono N."/>
            <person name="Arakawa K."/>
        </authorList>
    </citation>
    <scope>NUCLEOTIDE SEQUENCE [LARGE SCALE GENOMIC DNA]</scope>
</reference>
<dbReference type="Proteomes" id="UP001054945">
    <property type="component" value="Unassembled WGS sequence"/>
</dbReference>
<dbReference type="EMBL" id="BPLR01003885">
    <property type="protein sequence ID" value="GIX89752.1"/>
    <property type="molecule type" value="Genomic_DNA"/>
</dbReference>
<organism evidence="1 2">
    <name type="scientific">Caerostris extrusa</name>
    <name type="common">Bark spider</name>
    <name type="synonym">Caerostris bankana</name>
    <dbReference type="NCBI Taxonomy" id="172846"/>
    <lineage>
        <taxon>Eukaryota</taxon>
        <taxon>Metazoa</taxon>
        <taxon>Ecdysozoa</taxon>
        <taxon>Arthropoda</taxon>
        <taxon>Chelicerata</taxon>
        <taxon>Arachnida</taxon>
        <taxon>Araneae</taxon>
        <taxon>Araneomorphae</taxon>
        <taxon>Entelegynae</taxon>
        <taxon>Araneoidea</taxon>
        <taxon>Araneidae</taxon>
        <taxon>Caerostris</taxon>
    </lineage>
</organism>
<accession>A0AAV4NXT0</accession>
<evidence type="ECO:0000313" key="2">
    <source>
        <dbReference type="Proteomes" id="UP001054945"/>
    </source>
</evidence>